<proteinExistence type="predicted"/>
<organism evidence="1">
    <name type="scientific">Anguilla anguilla</name>
    <name type="common">European freshwater eel</name>
    <name type="synonym">Muraena anguilla</name>
    <dbReference type="NCBI Taxonomy" id="7936"/>
    <lineage>
        <taxon>Eukaryota</taxon>
        <taxon>Metazoa</taxon>
        <taxon>Chordata</taxon>
        <taxon>Craniata</taxon>
        <taxon>Vertebrata</taxon>
        <taxon>Euteleostomi</taxon>
        <taxon>Actinopterygii</taxon>
        <taxon>Neopterygii</taxon>
        <taxon>Teleostei</taxon>
        <taxon>Anguilliformes</taxon>
        <taxon>Anguillidae</taxon>
        <taxon>Anguilla</taxon>
    </lineage>
</organism>
<reference evidence="1" key="1">
    <citation type="submission" date="2014-11" db="EMBL/GenBank/DDBJ databases">
        <authorList>
            <person name="Amaro Gonzalez C."/>
        </authorList>
    </citation>
    <scope>NUCLEOTIDE SEQUENCE</scope>
</reference>
<evidence type="ECO:0000313" key="1">
    <source>
        <dbReference type="EMBL" id="JAH38279.1"/>
    </source>
</evidence>
<protein>
    <submittedName>
        <fullName evidence="1">Uncharacterized protein</fullName>
    </submittedName>
</protein>
<name>A0A0E9SA77_ANGAN</name>
<sequence length="32" mass="3446">MAPALSPVLPTVASRPYVPKTMRCASASEEER</sequence>
<accession>A0A0E9SA77</accession>
<dbReference type="AlphaFoldDB" id="A0A0E9SA77"/>
<dbReference type="EMBL" id="GBXM01070298">
    <property type="protein sequence ID" value="JAH38279.1"/>
    <property type="molecule type" value="Transcribed_RNA"/>
</dbReference>
<reference evidence="1" key="2">
    <citation type="journal article" date="2015" name="Fish Shellfish Immunol.">
        <title>Early steps in the European eel (Anguilla anguilla)-Vibrio vulnificus interaction in the gills: Role of the RtxA13 toxin.</title>
        <authorList>
            <person name="Callol A."/>
            <person name="Pajuelo D."/>
            <person name="Ebbesson L."/>
            <person name="Teles M."/>
            <person name="MacKenzie S."/>
            <person name="Amaro C."/>
        </authorList>
    </citation>
    <scope>NUCLEOTIDE SEQUENCE</scope>
</reference>